<feature type="compositionally biased region" description="Basic and acidic residues" evidence="1">
    <location>
        <begin position="450"/>
        <end position="463"/>
    </location>
</feature>
<evidence type="ECO:0000259" key="2">
    <source>
        <dbReference type="Pfam" id="PF06985"/>
    </source>
</evidence>
<evidence type="ECO:0000256" key="1">
    <source>
        <dbReference type="SAM" id="MobiDB-lite"/>
    </source>
</evidence>
<accession>A0AAV9JK24</accession>
<keyword evidence="4" id="KW-1185">Reference proteome</keyword>
<dbReference type="InterPro" id="IPR010730">
    <property type="entry name" value="HET"/>
</dbReference>
<proteinExistence type="predicted"/>
<sequence>MAINNIADSIYYKVRLQGDQIRVLVLEPTDEDLDDAFIQCRLIATSTDAPVAYEALSYTWGDDTLSPTRCIDCDGEVVPVTVNLYEALLAMRYSHKPRTLWVDALCIDQSNNEERNLQVSLMARIYRKAIGVLIWLGNDGAAEDGRRSLEHLVGLYDLVCKEANAQRRGGSPVLEMHSVVSSSSAPQAHASVDFALDLFLRRPWFTRRWVLQEVYQAREANVHCGEYSMRWEELVVEFLRLYSLDRRYRLPLPVFNVPHASRSLILDHLDIFGDYECHDPRDRIFSLLSLDERNSFRPNYALTTREAFTGFAQHSVMEGFGAQIIAHVGSHTAMPTWVPDWRLVVRDPSMLDMDLSSLSFSTQWKEALVLNETKDMSEHGERQPSAQNVLQGEAPLEQQAVRLSECRAKLIVDAFVIGIVESLSPPFKLPATASRFGELDLGEMIVRSERPPARDSESLDGRLEATTTEPSGNLYKGHHCGSVEPGDTVCRIKGSGLIIALRPASDQVDVWHLIRWCDVKEIYVADESAVAPVRFCVA</sequence>
<reference evidence="3 4" key="1">
    <citation type="submission" date="2021-11" db="EMBL/GenBank/DDBJ databases">
        <title>Black yeast isolated from Biological Soil Crust.</title>
        <authorList>
            <person name="Kurbessoian T."/>
        </authorList>
    </citation>
    <scope>NUCLEOTIDE SEQUENCE [LARGE SCALE GENOMIC DNA]</scope>
    <source>
        <strain evidence="3 4">CCFEE 5522</strain>
    </source>
</reference>
<organism evidence="3 4">
    <name type="scientific">Oleoguttula mirabilis</name>
    <dbReference type="NCBI Taxonomy" id="1507867"/>
    <lineage>
        <taxon>Eukaryota</taxon>
        <taxon>Fungi</taxon>
        <taxon>Dikarya</taxon>
        <taxon>Ascomycota</taxon>
        <taxon>Pezizomycotina</taxon>
        <taxon>Dothideomycetes</taxon>
        <taxon>Dothideomycetidae</taxon>
        <taxon>Mycosphaerellales</taxon>
        <taxon>Teratosphaeriaceae</taxon>
        <taxon>Oleoguttula</taxon>
    </lineage>
</organism>
<evidence type="ECO:0000313" key="3">
    <source>
        <dbReference type="EMBL" id="KAK4545619.1"/>
    </source>
</evidence>
<dbReference type="EMBL" id="JAVFHQ010000018">
    <property type="protein sequence ID" value="KAK4545619.1"/>
    <property type="molecule type" value="Genomic_DNA"/>
</dbReference>
<name>A0AAV9JK24_9PEZI</name>
<dbReference type="Proteomes" id="UP001324427">
    <property type="component" value="Unassembled WGS sequence"/>
</dbReference>
<feature type="region of interest" description="Disordered" evidence="1">
    <location>
        <begin position="450"/>
        <end position="470"/>
    </location>
</feature>
<gene>
    <name evidence="3" type="ORF">LTR36_002572</name>
</gene>
<dbReference type="AlphaFoldDB" id="A0AAV9JK24"/>
<comment type="caution">
    <text evidence="3">The sequence shown here is derived from an EMBL/GenBank/DDBJ whole genome shotgun (WGS) entry which is preliminary data.</text>
</comment>
<dbReference type="Pfam" id="PF06985">
    <property type="entry name" value="HET"/>
    <property type="match status" value="1"/>
</dbReference>
<feature type="domain" description="Heterokaryon incompatibility" evidence="2">
    <location>
        <begin position="53"/>
        <end position="213"/>
    </location>
</feature>
<dbReference type="PANTHER" id="PTHR24148">
    <property type="entry name" value="ANKYRIN REPEAT DOMAIN-CONTAINING PROTEIN 39 HOMOLOG-RELATED"/>
    <property type="match status" value="1"/>
</dbReference>
<dbReference type="PANTHER" id="PTHR24148:SF64">
    <property type="entry name" value="HETEROKARYON INCOMPATIBILITY DOMAIN-CONTAINING PROTEIN"/>
    <property type="match status" value="1"/>
</dbReference>
<evidence type="ECO:0000313" key="4">
    <source>
        <dbReference type="Proteomes" id="UP001324427"/>
    </source>
</evidence>
<protein>
    <recommendedName>
        <fullName evidence="2">Heterokaryon incompatibility domain-containing protein</fullName>
    </recommendedName>
</protein>
<dbReference type="InterPro" id="IPR052895">
    <property type="entry name" value="HetReg/Transcr_Mod"/>
</dbReference>